<evidence type="ECO:0000313" key="1">
    <source>
        <dbReference type="EMBL" id="CAA9545239.1"/>
    </source>
</evidence>
<gene>
    <name evidence="1" type="ORF">AVDCRST_MAG73-2344</name>
</gene>
<dbReference type="AlphaFoldDB" id="A0A6J4UA74"/>
<reference evidence="1" key="1">
    <citation type="submission" date="2020-02" db="EMBL/GenBank/DDBJ databases">
        <authorList>
            <person name="Meier V. D."/>
        </authorList>
    </citation>
    <scope>NUCLEOTIDE SEQUENCE</scope>
    <source>
        <strain evidence="1">AVDCRST_MAG73</strain>
    </source>
</reference>
<sequence length="610" mass="64845">MTQATDVSIDGAGYMVAPGTYQRTQDGAPEGRTGRIVVRDFFGGQRRAVQLERDRSWDSVGVGPCYGGQGVEPWPFATVDTDLGLNGAAAVPGAGQRCPSLVVEDRAYLAVGTKLFRSVLLSASAWADFALVYTAPATITDLAYYRGDLAVLMGNAADIRIFGTGFGAVAAGTTAVLQVGEKGRLGVGYANRLVYADPAPGQTDQLRMTTGGGIDTRQLDAPIVRMGLWQGKIAIATRASLWTLGGRSDPATATWVSDPAPFFTHGVWSADDDFAFLLGFGGRLYTWLANQVMLYHPEGDRAGWRAAGPGGQTCHGATIAAGYLVVCLTTRLGDTETWAGDGSGWWLIHRAALGTGATRIWPLHTGGAGNVDLVTLRDGSAAATVDLYRLLWRSPTEQTYPASGAFRTSLLDAGERDKTKAWRKLGAVFAVPEARGNQASADAVTLTLAYSVDGGKTFANAASTVVADPTRRVLELDAALANNAAASRTIQLRLTWSSVSDWAPVLTGLWAEYELLDAPARRRRWRFKVHARDAAAQRDGAPAPRTGRQLAADLWAAWRAGATVPFQDLDFDATAETVQTRIVGIAEDVPKPADGARWGESVVALTLVEV</sequence>
<proteinExistence type="predicted"/>
<accession>A0A6J4UA74</accession>
<organism evidence="1">
    <name type="scientific">uncultured Thermomicrobiales bacterium</name>
    <dbReference type="NCBI Taxonomy" id="1645740"/>
    <lineage>
        <taxon>Bacteria</taxon>
        <taxon>Pseudomonadati</taxon>
        <taxon>Thermomicrobiota</taxon>
        <taxon>Thermomicrobia</taxon>
        <taxon>Thermomicrobiales</taxon>
        <taxon>environmental samples</taxon>
    </lineage>
</organism>
<dbReference type="EMBL" id="CADCWE010000152">
    <property type="protein sequence ID" value="CAA9545239.1"/>
    <property type="molecule type" value="Genomic_DNA"/>
</dbReference>
<protein>
    <submittedName>
        <fullName evidence="1">Uncharacterized protein</fullName>
    </submittedName>
</protein>
<name>A0A6J4UA74_9BACT</name>